<dbReference type="OrthoDB" id="3999796at2759"/>
<evidence type="ECO:0000256" key="8">
    <source>
        <dbReference type="ARBA" id="ARBA00023136"/>
    </source>
</evidence>
<keyword evidence="8 11" id="KW-0472">Membrane</keyword>
<keyword evidence="7" id="KW-0496">Mitochondrion</keyword>
<evidence type="ECO:0000313" key="12">
    <source>
        <dbReference type="EMBL" id="CAB4256073.1"/>
    </source>
</evidence>
<comment type="similarity">
    <text evidence="9">Belongs to the Tom5 family.</text>
</comment>
<evidence type="ECO:0000256" key="7">
    <source>
        <dbReference type="ARBA" id="ARBA00023128"/>
    </source>
</evidence>
<proteinExistence type="inferred from homology"/>
<evidence type="ECO:0000256" key="6">
    <source>
        <dbReference type="ARBA" id="ARBA00022989"/>
    </source>
</evidence>
<evidence type="ECO:0000256" key="11">
    <source>
        <dbReference type="SAM" id="Phobius"/>
    </source>
</evidence>
<comment type="caution">
    <text evidence="12">The sequence shown here is derived from an EMBL/GenBank/DDBJ whole genome shotgun (WGS) entry which is preliminary data.</text>
</comment>
<keyword evidence="6 11" id="KW-1133">Transmembrane helix</keyword>
<gene>
    <name evidence="12" type="ORF">KABA2_08S02618</name>
</gene>
<evidence type="ECO:0000256" key="1">
    <source>
        <dbReference type="ARBA" id="ARBA00004572"/>
    </source>
</evidence>
<evidence type="ECO:0000313" key="13">
    <source>
        <dbReference type="Proteomes" id="UP000644660"/>
    </source>
</evidence>
<dbReference type="AlphaFoldDB" id="A0A8H2ZIM8"/>
<evidence type="ECO:0000256" key="5">
    <source>
        <dbReference type="ARBA" id="ARBA00022927"/>
    </source>
</evidence>
<evidence type="ECO:0000256" key="9">
    <source>
        <dbReference type="ARBA" id="ARBA00025716"/>
    </source>
</evidence>
<dbReference type="InterPro" id="IPR019603">
    <property type="entry name" value="Tom5"/>
</dbReference>
<dbReference type="EMBL" id="CAEFZW010000008">
    <property type="protein sequence ID" value="CAB4256073.1"/>
    <property type="molecule type" value="Genomic_DNA"/>
</dbReference>
<dbReference type="GO" id="GO:0008320">
    <property type="term" value="F:protein transmembrane transporter activity"/>
    <property type="evidence" value="ECO:0007669"/>
    <property type="project" value="TreeGrafter"/>
</dbReference>
<dbReference type="GeneID" id="64859142"/>
<dbReference type="RefSeq" id="XP_041407917.1">
    <property type="nucleotide sequence ID" value="XM_041551983.1"/>
</dbReference>
<reference evidence="12 13" key="1">
    <citation type="submission" date="2020-05" db="EMBL/GenBank/DDBJ databases">
        <authorList>
            <person name="Casaregola S."/>
            <person name="Devillers H."/>
            <person name="Grondin C."/>
        </authorList>
    </citation>
    <scope>NUCLEOTIDE SEQUENCE [LARGE SCALE GENOMIC DNA]</scope>
    <source>
        <strain evidence="12 13">CLIB 1767</strain>
    </source>
</reference>
<evidence type="ECO:0000256" key="2">
    <source>
        <dbReference type="ARBA" id="ARBA00022448"/>
    </source>
</evidence>
<keyword evidence="5" id="KW-0653">Protein transport</keyword>
<feature type="transmembrane region" description="Helical" evidence="11">
    <location>
        <begin position="28"/>
        <end position="45"/>
    </location>
</feature>
<name>A0A8H2ZIM8_9SACH</name>
<comment type="subcellular location">
    <subcellularLocation>
        <location evidence="1">Mitochondrion outer membrane</location>
        <topology evidence="1">Single-pass membrane protein</topology>
    </subcellularLocation>
</comment>
<keyword evidence="2" id="KW-0813">Transport</keyword>
<keyword evidence="13" id="KW-1185">Reference proteome</keyword>
<dbReference type="PANTHER" id="PTHR28188:SF1">
    <property type="entry name" value="MITOCHONDRIAL IMPORT RECEPTOR SUBUNIT TOM5"/>
    <property type="match status" value="1"/>
</dbReference>
<sequence>MFGMPQQEVSEEEKKQHQEQTNLTVRNAVIASAVLWISPIVWNFVKKQWK</sequence>
<evidence type="ECO:0000256" key="3">
    <source>
        <dbReference type="ARBA" id="ARBA00022692"/>
    </source>
</evidence>
<dbReference type="GO" id="GO:0005742">
    <property type="term" value="C:mitochondrial outer membrane translocase complex"/>
    <property type="evidence" value="ECO:0007669"/>
    <property type="project" value="TreeGrafter"/>
</dbReference>
<dbReference type="Pfam" id="PF10642">
    <property type="entry name" value="Tom5"/>
    <property type="match status" value="1"/>
</dbReference>
<organism evidence="12 13">
    <name type="scientific">Maudiozyma barnettii</name>
    <dbReference type="NCBI Taxonomy" id="61262"/>
    <lineage>
        <taxon>Eukaryota</taxon>
        <taxon>Fungi</taxon>
        <taxon>Dikarya</taxon>
        <taxon>Ascomycota</taxon>
        <taxon>Saccharomycotina</taxon>
        <taxon>Saccharomycetes</taxon>
        <taxon>Saccharomycetales</taxon>
        <taxon>Saccharomycetaceae</taxon>
        <taxon>Maudiozyma</taxon>
    </lineage>
</organism>
<dbReference type="Proteomes" id="UP000644660">
    <property type="component" value="Unassembled WGS sequence"/>
</dbReference>
<feature type="region of interest" description="Disordered" evidence="10">
    <location>
        <begin position="1"/>
        <end position="20"/>
    </location>
</feature>
<dbReference type="PANTHER" id="PTHR28188">
    <property type="entry name" value="MITOCHONDRIAL IMPORT RECEPTOR SUBUNIT TOM5"/>
    <property type="match status" value="1"/>
</dbReference>
<evidence type="ECO:0000256" key="10">
    <source>
        <dbReference type="SAM" id="MobiDB-lite"/>
    </source>
</evidence>
<accession>A0A8H2ZIM8</accession>
<protein>
    <submittedName>
        <fullName evidence="12">Similar to Saccharomyces cerevisiae YPR133W-A TOM5 Component of the TOM (Translocase of outer membrane) complex responsible for recognition and initial import of all mitochondrially directed proteins</fullName>
    </submittedName>
</protein>
<keyword evidence="3 11" id="KW-0812">Transmembrane</keyword>
<evidence type="ECO:0000256" key="4">
    <source>
        <dbReference type="ARBA" id="ARBA00022787"/>
    </source>
</evidence>
<keyword evidence="4" id="KW-1000">Mitochondrion outer membrane</keyword>
<dbReference type="GO" id="GO:0006626">
    <property type="term" value="P:protein targeting to mitochondrion"/>
    <property type="evidence" value="ECO:0007669"/>
    <property type="project" value="TreeGrafter"/>
</dbReference>